<keyword evidence="3 11" id="KW-0479">Metal-binding</keyword>
<proteinExistence type="inferred from homology"/>
<feature type="binding site" evidence="11">
    <location>
        <position position="224"/>
    </location>
    <ligand>
        <name>Zn(2+)</name>
        <dbReference type="ChEBI" id="CHEBI:29105"/>
        <label>2</label>
    </ligand>
</feature>
<dbReference type="AlphaFoldDB" id="A0A2M6XSL5"/>
<evidence type="ECO:0000259" key="14">
    <source>
        <dbReference type="PROSITE" id="PS51188"/>
    </source>
</evidence>
<evidence type="ECO:0000256" key="8">
    <source>
        <dbReference type="ARBA" id="ARBA00023186"/>
    </source>
</evidence>
<comment type="domain">
    <text evidence="11">The J domain is necessary and sufficient to stimulate DnaK ATPase activity. Zinc center 1 plays an important role in the autonomous, DnaK-independent chaperone activity of DnaJ. Zinc center 2 is essential for interaction with DnaK and for DnaJ activity.</text>
</comment>
<dbReference type="InterPro" id="IPR036869">
    <property type="entry name" value="J_dom_sf"/>
</dbReference>
<evidence type="ECO:0000256" key="5">
    <source>
        <dbReference type="ARBA" id="ARBA00022771"/>
    </source>
</evidence>
<dbReference type="GO" id="GO:0008270">
    <property type="term" value="F:zinc ion binding"/>
    <property type="evidence" value="ECO:0007669"/>
    <property type="project" value="UniProtKB-UniRule"/>
</dbReference>
<sequence>MEITGDYNVFMSKDYYNILGVSKSATQEEIKKSFRKKAHEYHPDKSTGDEAKFKEINEAYQTLGNGEKRKQYDQFGQTFGNSQGFGYGGQGFSGQGFNWQDFASQAGGQSGGFRTNVNFEDFDLGDIFGDFFGGSFSRKSTRKTSVRGSDLEYRMEIDIRDSAFGAEKVINIEKDNICNNCHGKGYDASAKIITCPECRGKGYTFENQRTIFGAFQSQRACPTCQGEGKKPDKFCFKCHGMGKLRERSQLKIKIPAGINEGESIKLSGQGEAGTKGGLNGDLYITFRIKPDWKFKRANYDILSKEEINIVQASLGDKIEVATLNGSVRLKIPAGIESGKIFKLSGMGTEKLHGRGNGDQLVEIIIKTPKNISRKAKKLLEELRSEV</sequence>
<dbReference type="EMBL" id="PEXX01000037">
    <property type="protein sequence ID" value="PIU10633.1"/>
    <property type="molecule type" value="Genomic_DNA"/>
</dbReference>
<evidence type="ECO:0000256" key="7">
    <source>
        <dbReference type="ARBA" id="ARBA00023016"/>
    </source>
</evidence>
<feature type="binding site" evidence="11">
    <location>
        <position position="195"/>
    </location>
    <ligand>
        <name>Zn(2+)</name>
        <dbReference type="ChEBI" id="CHEBI:29105"/>
        <label>2</label>
    </ligand>
</feature>
<dbReference type="SUPFAM" id="SSF57938">
    <property type="entry name" value="DnaJ/Hsp40 cysteine-rich domain"/>
    <property type="match status" value="1"/>
</dbReference>
<dbReference type="FunFam" id="2.60.260.20:FF:000005">
    <property type="entry name" value="Chaperone protein dnaJ 1, mitochondrial"/>
    <property type="match status" value="1"/>
</dbReference>
<comment type="cofactor">
    <cofactor evidence="11">
        <name>Zn(2+)</name>
        <dbReference type="ChEBI" id="CHEBI:29105"/>
    </cofactor>
    <text evidence="11">Binds 2 Zn(2+) ions per monomer.</text>
</comment>
<dbReference type="Proteomes" id="UP000230586">
    <property type="component" value="Unassembled WGS sequence"/>
</dbReference>
<dbReference type="SMART" id="SM00271">
    <property type="entry name" value="DnaJ"/>
    <property type="match status" value="1"/>
</dbReference>
<dbReference type="SUPFAM" id="SSF46565">
    <property type="entry name" value="Chaperone J-domain"/>
    <property type="match status" value="1"/>
</dbReference>
<feature type="binding site" evidence="11">
    <location>
        <position position="198"/>
    </location>
    <ligand>
        <name>Zn(2+)</name>
        <dbReference type="ChEBI" id="CHEBI:29105"/>
        <label>2</label>
    </ligand>
</feature>
<dbReference type="HAMAP" id="MF_01152">
    <property type="entry name" value="DnaJ"/>
    <property type="match status" value="1"/>
</dbReference>
<organism evidence="15 16">
    <name type="scientific">Candidatus Kuenenbacteria bacterium CG08_land_8_20_14_0_20_37_23</name>
    <dbReference type="NCBI Taxonomy" id="1974617"/>
    <lineage>
        <taxon>Bacteria</taxon>
        <taxon>Candidatus Kueneniibacteriota</taxon>
    </lineage>
</organism>
<dbReference type="InterPro" id="IPR002939">
    <property type="entry name" value="DnaJ_C"/>
</dbReference>
<dbReference type="PROSITE" id="PS00636">
    <property type="entry name" value="DNAJ_1"/>
    <property type="match status" value="1"/>
</dbReference>
<feature type="repeat" description="CXXCXGXG motif" evidence="11">
    <location>
        <begin position="221"/>
        <end position="228"/>
    </location>
</feature>
<dbReference type="PROSITE" id="PS50076">
    <property type="entry name" value="DNAJ_2"/>
    <property type="match status" value="1"/>
</dbReference>
<dbReference type="Pfam" id="PF00226">
    <property type="entry name" value="DnaJ"/>
    <property type="match status" value="1"/>
</dbReference>
<dbReference type="Gene3D" id="2.60.260.20">
    <property type="entry name" value="Urease metallochaperone UreE, N-terminal domain"/>
    <property type="match status" value="2"/>
</dbReference>
<feature type="domain" description="J" evidence="13">
    <location>
        <begin position="14"/>
        <end position="76"/>
    </location>
</feature>
<feature type="repeat" description="CXXCXGXG motif" evidence="11">
    <location>
        <begin position="195"/>
        <end position="202"/>
    </location>
</feature>
<feature type="binding site" evidence="11">
    <location>
        <position position="181"/>
    </location>
    <ligand>
        <name>Zn(2+)</name>
        <dbReference type="ChEBI" id="CHEBI:29105"/>
        <label>1</label>
    </ligand>
</feature>
<evidence type="ECO:0000256" key="1">
    <source>
        <dbReference type="ARBA" id="ARBA00022490"/>
    </source>
</evidence>
<dbReference type="CDD" id="cd10719">
    <property type="entry name" value="DnaJ_zf"/>
    <property type="match status" value="1"/>
</dbReference>
<dbReference type="GO" id="GO:0006260">
    <property type="term" value="P:DNA replication"/>
    <property type="evidence" value="ECO:0007669"/>
    <property type="project" value="UniProtKB-KW"/>
</dbReference>
<accession>A0A2M6XSL5</accession>
<dbReference type="Pfam" id="PF00684">
    <property type="entry name" value="DnaJ_CXXCXGXG"/>
    <property type="match status" value="1"/>
</dbReference>
<keyword evidence="1 11" id="KW-0963">Cytoplasm</keyword>
<evidence type="ECO:0000256" key="11">
    <source>
        <dbReference type="HAMAP-Rule" id="MF_01152"/>
    </source>
</evidence>
<protein>
    <recommendedName>
        <fullName evidence="10 11">Chaperone protein DnaJ</fullName>
    </recommendedName>
</protein>
<comment type="subcellular location">
    <subcellularLocation>
        <location evidence="11">Cytoplasm</location>
    </subcellularLocation>
</comment>
<dbReference type="GO" id="GO:0031072">
    <property type="term" value="F:heat shock protein binding"/>
    <property type="evidence" value="ECO:0007669"/>
    <property type="project" value="InterPro"/>
</dbReference>
<dbReference type="CDD" id="cd06257">
    <property type="entry name" value="DnaJ"/>
    <property type="match status" value="1"/>
</dbReference>
<keyword evidence="2 11" id="KW-0235">DNA replication</keyword>
<feature type="zinc finger region" description="CR-type" evidence="12">
    <location>
        <begin position="165"/>
        <end position="247"/>
    </location>
</feature>
<dbReference type="Gene3D" id="1.10.287.110">
    <property type="entry name" value="DnaJ domain"/>
    <property type="match status" value="1"/>
</dbReference>
<reference evidence="16" key="1">
    <citation type="submission" date="2017-09" db="EMBL/GenBank/DDBJ databases">
        <title>Depth-based differentiation of microbial function through sediment-hosted aquifers and enrichment of novel symbionts in the deep terrestrial subsurface.</title>
        <authorList>
            <person name="Probst A.J."/>
            <person name="Ladd B."/>
            <person name="Jarett J.K."/>
            <person name="Geller-Mcgrath D.E."/>
            <person name="Sieber C.M.K."/>
            <person name="Emerson J.B."/>
            <person name="Anantharaman K."/>
            <person name="Thomas B.C."/>
            <person name="Malmstrom R."/>
            <person name="Stieglmeier M."/>
            <person name="Klingl A."/>
            <person name="Woyke T."/>
            <person name="Ryan C.M."/>
            <person name="Banfield J.F."/>
        </authorList>
    </citation>
    <scope>NUCLEOTIDE SEQUENCE [LARGE SCALE GENOMIC DNA]</scope>
</reference>
<feature type="binding site" evidence="11">
    <location>
        <position position="238"/>
    </location>
    <ligand>
        <name>Zn(2+)</name>
        <dbReference type="ChEBI" id="CHEBI:29105"/>
        <label>1</label>
    </ligand>
</feature>
<dbReference type="InterPro" id="IPR001623">
    <property type="entry name" value="DnaJ_domain"/>
</dbReference>
<comment type="similarity">
    <text evidence="9 11">Belongs to the DnaJ family.</text>
</comment>
<dbReference type="GO" id="GO:0005524">
    <property type="term" value="F:ATP binding"/>
    <property type="evidence" value="ECO:0007669"/>
    <property type="project" value="InterPro"/>
</dbReference>
<feature type="binding site" evidence="11">
    <location>
        <position position="235"/>
    </location>
    <ligand>
        <name>Zn(2+)</name>
        <dbReference type="ChEBI" id="CHEBI:29105"/>
        <label>1</label>
    </ligand>
</feature>
<comment type="function">
    <text evidence="11">Participates actively in the response to hyperosmotic and heat shock by preventing the aggregation of stress-denatured proteins and by disaggregating proteins, also in an autonomous, DnaK-independent fashion. Unfolded proteins bind initially to DnaJ; upon interaction with the DnaJ-bound protein, DnaK hydrolyzes its bound ATP, resulting in the formation of a stable complex. GrpE releases ADP from DnaK; ATP binding to DnaK triggers the release of the substrate protein, thus completing the reaction cycle. Several rounds of ATP-dependent interactions between DnaJ, DnaK and GrpE are required for fully efficient folding. Also involved, together with DnaK and GrpE, in the DNA replication of plasmids through activation of initiation proteins.</text>
</comment>
<feature type="binding site" evidence="11">
    <location>
        <position position="178"/>
    </location>
    <ligand>
        <name>Zn(2+)</name>
        <dbReference type="ChEBI" id="CHEBI:29105"/>
        <label>1</label>
    </ligand>
</feature>
<feature type="domain" description="CR-type" evidence="14">
    <location>
        <begin position="165"/>
        <end position="247"/>
    </location>
</feature>
<dbReference type="PROSITE" id="PS51188">
    <property type="entry name" value="ZF_CR"/>
    <property type="match status" value="1"/>
</dbReference>
<keyword evidence="4 11" id="KW-0677">Repeat</keyword>
<name>A0A2M6XSL5_9BACT</name>
<feature type="repeat" description="CXXCXGXG motif" evidence="11">
    <location>
        <begin position="235"/>
        <end position="242"/>
    </location>
</feature>
<evidence type="ECO:0000313" key="16">
    <source>
        <dbReference type="Proteomes" id="UP000230586"/>
    </source>
</evidence>
<keyword evidence="7 11" id="KW-0346">Stress response</keyword>
<dbReference type="InterPro" id="IPR036410">
    <property type="entry name" value="HSP_DnaJ_Cys-rich_dom_sf"/>
</dbReference>
<dbReference type="Pfam" id="PF01556">
    <property type="entry name" value="DnaJ_C"/>
    <property type="match status" value="1"/>
</dbReference>
<dbReference type="CDD" id="cd10747">
    <property type="entry name" value="DnaJ_C"/>
    <property type="match status" value="1"/>
</dbReference>
<comment type="subunit">
    <text evidence="11">Homodimer.</text>
</comment>
<dbReference type="PRINTS" id="PR00625">
    <property type="entry name" value="JDOMAIN"/>
</dbReference>
<evidence type="ECO:0000256" key="3">
    <source>
        <dbReference type="ARBA" id="ARBA00022723"/>
    </source>
</evidence>
<evidence type="ECO:0000313" key="15">
    <source>
        <dbReference type="EMBL" id="PIU10633.1"/>
    </source>
</evidence>
<dbReference type="PANTHER" id="PTHR43096:SF48">
    <property type="entry name" value="CHAPERONE PROTEIN DNAJ"/>
    <property type="match status" value="1"/>
</dbReference>
<evidence type="ECO:0000256" key="4">
    <source>
        <dbReference type="ARBA" id="ARBA00022737"/>
    </source>
</evidence>
<keyword evidence="8 11" id="KW-0143">Chaperone</keyword>
<dbReference type="GO" id="GO:0005737">
    <property type="term" value="C:cytoplasm"/>
    <property type="evidence" value="ECO:0007669"/>
    <property type="project" value="UniProtKB-SubCell"/>
</dbReference>
<dbReference type="Gene3D" id="2.10.230.10">
    <property type="entry name" value="Heat shock protein DnaJ, cysteine-rich domain"/>
    <property type="match status" value="1"/>
</dbReference>
<dbReference type="GO" id="GO:0009408">
    <property type="term" value="P:response to heat"/>
    <property type="evidence" value="ECO:0007669"/>
    <property type="project" value="InterPro"/>
</dbReference>
<dbReference type="FunFam" id="2.10.230.10:FF:000002">
    <property type="entry name" value="Molecular chaperone DnaJ"/>
    <property type="match status" value="1"/>
</dbReference>
<keyword evidence="6 11" id="KW-0862">Zinc</keyword>
<feature type="binding site" evidence="11">
    <location>
        <position position="221"/>
    </location>
    <ligand>
        <name>Zn(2+)</name>
        <dbReference type="ChEBI" id="CHEBI:29105"/>
        <label>2</label>
    </ligand>
</feature>
<gene>
    <name evidence="11 15" type="primary">dnaJ</name>
    <name evidence="15" type="ORF">COT27_02070</name>
</gene>
<dbReference type="GO" id="GO:0051082">
    <property type="term" value="F:unfolded protein binding"/>
    <property type="evidence" value="ECO:0007669"/>
    <property type="project" value="UniProtKB-UniRule"/>
</dbReference>
<dbReference type="InterPro" id="IPR012724">
    <property type="entry name" value="DnaJ"/>
</dbReference>
<comment type="caution">
    <text evidence="15">The sequence shown here is derived from an EMBL/GenBank/DDBJ whole genome shotgun (WGS) entry which is preliminary data.</text>
</comment>
<keyword evidence="5 11" id="KW-0863">Zinc-finger</keyword>
<dbReference type="InterPro" id="IPR008971">
    <property type="entry name" value="HSP40/DnaJ_pept-bd"/>
</dbReference>
<dbReference type="InterPro" id="IPR018253">
    <property type="entry name" value="DnaJ_domain_CS"/>
</dbReference>
<evidence type="ECO:0000256" key="6">
    <source>
        <dbReference type="ARBA" id="ARBA00022833"/>
    </source>
</evidence>
<dbReference type="SUPFAM" id="SSF49493">
    <property type="entry name" value="HSP40/DnaJ peptide-binding domain"/>
    <property type="match status" value="2"/>
</dbReference>
<evidence type="ECO:0000256" key="12">
    <source>
        <dbReference type="PROSITE-ProRule" id="PRU00546"/>
    </source>
</evidence>
<evidence type="ECO:0000256" key="10">
    <source>
        <dbReference type="ARBA" id="ARBA00067609"/>
    </source>
</evidence>
<dbReference type="PANTHER" id="PTHR43096">
    <property type="entry name" value="DNAJ HOMOLOG 1, MITOCHONDRIAL-RELATED"/>
    <property type="match status" value="1"/>
</dbReference>
<dbReference type="NCBIfam" id="NF008035">
    <property type="entry name" value="PRK10767.1"/>
    <property type="match status" value="1"/>
</dbReference>
<dbReference type="NCBIfam" id="TIGR02349">
    <property type="entry name" value="DnaJ_bact"/>
    <property type="match status" value="1"/>
</dbReference>
<dbReference type="GO" id="GO:0042026">
    <property type="term" value="P:protein refolding"/>
    <property type="evidence" value="ECO:0007669"/>
    <property type="project" value="TreeGrafter"/>
</dbReference>
<evidence type="ECO:0000256" key="2">
    <source>
        <dbReference type="ARBA" id="ARBA00022705"/>
    </source>
</evidence>
<evidence type="ECO:0000256" key="9">
    <source>
        <dbReference type="ARBA" id="ARBA00061004"/>
    </source>
</evidence>
<dbReference type="InterPro" id="IPR001305">
    <property type="entry name" value="HSP_DnaJ_Cys-rich_dom"/>
</dbReference>
<feature type="repeat" description="CXXCXGXG motif" evidence="11">
    <location>
        <begin position="178"/>
        <end position="185"/>
    </location>
</feature>
<evidence type="ECO:0000259" key="13">
    <source>
        <dbReference type="PROSITE" id="PS50076"/>
    </source>
</evidence>